<evidence type="ECO:0000313" key="8">
    <source>
        <dbReference type="EMBL" id="OBK17792.1"/>
    </source>
</evidence>
<reference evidence="8 9" key="1">
    <citation type="submission" date="2016-06" db="EMBL/GenBank/DDBJ databases">
        <authorList>
            <person name="Kjaerup R.B."/>
            <person name="Dalgaard T.S."/>
            <person name="Juul-Madsen H.R."/>
        </authorList>
    </citation>
    <scope>NUCLEOTIDE SEQUENCE [LARGE SCALE GENOMIC DNA]</scope>
    <source>
        <strain evidence="8 9">1245335.1</strain>
    </source>
</reference>
<evidence type="ECO:0000259" key="7">
    <source>
        <dbReference type="PROSITE" id="PS50075"/>
    </source>
</evidence>
<keyword evidence="4" id="KW-0808">Transferase</keyword>
<keyword evidence="5" id="KW-0276">Fatty acid metabolism</keyword>
<keyword evidence="2" id="KW-0596">Phosphopantetheine</keyword>
<keyword evidence="3" id="KW-0597">Phosphoprotein</keyword>
<evidence type="ECO:0000256" key="6">
    <source>
        <dbReference type="ARBA" id="ARBA00023098"/>
    </source>
</evidence>
<name>A0A1A3NBN7_MYCAS</name>
<evidence type="ECO:0000256" key="5">
    <source>
        <dbReference type="ARBA" id="ARBA00022832"/>
    </source>
</evidence>
<dbReference type="Pfam" id="PF08659">
    <property type="entry name" value="KR"/>
    <property type="match status" value="1"/>
</dbReference>
<comment type="pathway">
    <text evidence="1">Lipid metabolism.</text>
</comment>
<dbReference type="SMART" id="SM00823">
    <property type="entry name" value="PKS_PP"/>
    <property type="match status" value="1"/>
</dbReference>
<dbReference type="SUPFAM" id="SSF47336">
    <property type="entry name" value="ACP-like"/>
    <property type="match status" value="1"/>
</dbReference>
<dbReference type="GO" id="GO:0006633">
    <property type="term" value="P:fatty acid biosynthetic process"/>
    <property type="evidence" value="ECO:0007669"/>
    <property type="project" value="TreeGrafter"/>
</dbReference>
<dbReference type="InterPro" id="IPR013968">
    <property type="entry name" value="PKS_KR"/>
</dbReference>
<dbReference type="InterPro" id="IPR006162">
    <property type="entry name" value="Ppantetheine_attach_site"/>
</dbReference>
<dbReference type="PANTHER" id="PTHR43775:SF51">
    <property type="entry name" value="INACTIVE PHENOLPHTHIOCEROL SYNTHESIS POLYKETIDE SYNTHASE TYPE I PKS1-RELATED"/>
    <property type="match status" value="1"/>
</dbReference>
<dbReference type="PROSITE" id="PS50075">
    <property type="entry name" value="CARRIER"/>
    <property type="match status" value="1"/>
</dbReference>
<dbReference type="InterPro" id="IPR050091">
    <property type="entry name" value="PKS_NRPS_Biosynth_Enz"/>
</dbReference>
<dbReference type="PROSITE" id="PS00012">
    <property type="entry name" value="PHOSPHOPANTETHEINE"/>
    <property type="match status" value="1"/>
</dbReference>
<gene>
    <name evidence="8" type="ORF">A5635_04030</name>
</gene>
<sequence length="318" mass="34377">MFSSVAGIVGSPGQGNYAAANSFLDGLAAYRRDRGLPGTSLAWGLWEQASAMTEHLDDRDEARISRVGIAPLSARQALDLFDAALLSDRPFVVAARLDQRALAAHRDALPPLLAQLVSRAPRRVIAEIDTTSVSKSGLLAQLHGLSAEQRRQELVELVCGNAAAVLGQPNVADIDPERPFQDLGFDSLTAVELRNRLKKATGLTLSPTLIFDHSSPAGLAAHLDAQLDTQLDGGAPASEPPDRMGRFNDITRELQLLLNQPHWDPAEKARLVARMQELLADLTGQAGIQPEYVDDFKDDIETATERQLFAILDDDLAP</sequence>
<dbReference type="FunFam" id="1.10.1200.10:FF:000007">
    <property type="entry name" value="Probable polyketide synthase pks17"/>
    <property type="match status" value="1"/>
</dbReference>
<dbReference type="EMBL" id="LZLR01000178">
    <property type="protein sequence ID" value="OBK17792.1"/>
    <property type="molecule type" value="Genomic_DNA"/>
</dbReference>
<dbReference type="GO" id="GO:0004312">
    <property type="term" value="F:fatty acid synthase activity"/>
    <property type="evidence" value="ECO:0007669"/>
    <property type="project" value="TreeGrafter"/>
</dbReference>
<evidence type="ECO:0000256" key="1">
    <source>
        <dbReference type="ARBA" id="ARBA00005189"/>
    </source>
</evidence>
<dbReference type="InterPro" id="IPR036291">
    <property type="entry name" value="NAD(P)-bd_dom_sf"/>
</dbReference>
<dbReference type="SUPFAM" id="SSF51735">
    <property type="entry name" value="NAD(P)-binding Rossmann-fold domains"/>
    <property type="match status" value="1"/>
</dbReference>
<dbReference type="Pfam" id="PF00550">
    <property type="entry name" value="PP-binding"/>
    <property type="match status" value="1"/>
</dbReference>
<dbReference type="InterPro" id="IPR036736">
    <property type="entry name" value="ACP-like_sf"/>
</dbReference>
<evidence type="ECO:0000256" key="4">
    <source>
        <dbReference type="ARBA" id="ARBA00022679"/>
    </source>
</evidence>
<dbReference type="PANTHER" id="PTHR43775">
    <property type="entry name" value="FATTY ACID SYNTHASE"/>
    <property type="match status" value="1"/>
</dbReference>
<protein>
    <recommendedName>
        <fullName evidence="7">Carrier domain-containing protein</fullName>
    </recommendedName>
</protein>
<accession>A0A1A3NBN7</accession>
<dbReference type="Gene3D" id="3.40.50.720">
    <property type="entry name" value="NAD(P)-binding Rossmann-like Domain"/>
    <property type="match status" value="1"/>
</dbReference>
<dbReference type="Gene3D" id="1.10.1200.10">
    <property type="entry name" value="ACP-like"/>
    <property type="match status" value="1"/>
</dbReference>
<feature type="domain" description="Carrier" evidence="7">
    <location>
        <begin position="152"/>
        <end position="227"/>
    </location>
</feature>
<dbReference type="AlphaFoldDB" id="A0A1A3NBN7"/>
<dbReference type="InterPro" id="IPR020806">
    <property type="entry name" value="PKS_PP-bd"/>
</dbReference>
<dbReference type="SMART" id="SM01294">
    <property type="entry name" value="PKS_PP_betabranch"/>
    <property type="match status" value="1"/>
</dbReference>
<dbReference type="InterPro" id="IPR009081">
    <property type="entry name" value="PP-bd_ACP"/>
</dbReference>
<comment type="caution">
    <text evidence="8">The sequence shown here is derived from an EMBL/GenBank/DDBJ whole genome shotgun (WGS) entry which is preliminary data.</text>
</comment>
<organism evidence="8 9">
    <name type="scientific">Mycobacterium asiaticum</name>
    <dbReference type="NCBI Taxonomy" id="1790"/>
    <lineage>
        <taxon>Bacteria</taxon>
        <taxon>Bacillati</taxon>
        <taxon>Actinomycetota</taxon>
        <taxon>Actinomycetes</taxon>
        <taxon>Mycobacteriales</taxon>
        <taxon>Mycobacteriaceae</taxon>
        <taxon>Mycobacterium</taxon>
    </lineage>
</organism>
<evidence type="ECO:0000256" key="3">
    <source>
        <dbReference type="ARBA" id="ARBA00022553"/>
    </source>
</evidence>
<dbReference type="GO" id="GO:0031177">
    <property type="term" value="F:phosphopantetheine binding"/>
    <property type="evidence" value="ECO:0007669"/>
    <property type="project" value="InterPro"/>
</dbReference>
<proteinExistence type="predicted"/>
<dbReference type="Proteomes" id="UP000093819">
    <property type="component" value="Unassembled WGS sequence"/>
</dbReference>
<evidence type="ECO:0000256" key="2">
    <source>
        <dbReference type="ARBA" id="ARBA00022450"/>
    </source>
</evidence>
<keyword evidence="6" id="KW-0443">Lipid metabolism</keyword>
<evidence type="ECO:0000313" key="9">
    <source>
        <dbReference type="Proteomes" id="UP000093819"/>
    </source>
</evidence>